<protein>
    <recommendedName>
        <fullName evidence="4">ATPase</fullName>
    </recommendedName>
</protein>
<evidence type="ECO:0000313" key="2">
    <source>
        <dbReference type="EMBL" id="WUS25779.1"/>
    </source>
</evidence>
<dbReference type="Proteomes" id="UP001432292">
    <property type="component" value="Chromosome"/>
</dbReference>
<feature type="region of interest" description="Disordered" evidence="1">
    <location>
        <begin position="482"/>
        <end position="503"/>
    </location>
</feature>
<accession>A0ABZ1VSD0</accession>
<reference evidence="2" key="1">
    <citation type="submission" date="2022-10" db="EMBL/GenBank/DDBJ databases">
        <title>The complete genomes of actinobacterial strains from the NBC collection.</title>
        <authorList>
            <person name="Joergensen T.S."/>
            <person name="Alvarez Arevalo M."/>
            <person name="Sterndorff E.B."/>
            <person name="Faurdal D."/>
            <person name="Vuksanovic O."/>
            <person name="Mourched A.-S."/>
            <person name="Charusanti P."/>
            <person name="Shaw S."/>
            <person name="Blin K."/>
            <person name="Weber T."/>
        </authorList>
    </citation>
    <scope>NUCLEOTIDE SEQUENCE</scope>
    <source>
        <strain evidence="2">NBC_01256</strain>
    </source>
</reference>
<evidence type="ECO:0000256" key="1">
    <source>
        <dbReference type="SAM" id="MobiDB-lite"/>
    </source>
</evidence>
<dbReference type="NCBIfam" id="NF047389">
    <property type="entry name" value="ATPase_Sll1717"/>
    <property type="match status" value="1"/>
</dbReference>
<dbReference type="RefSeq" id="WP_328741958.1">
    <property type="nucleotide sequence ID" value="NZ_CP108073.1"/>
</dbReference>
<dbReference type="InterPro" id="IPR059206">
    <property type="entry name" value="Sll1717-like"/>
</dbReference>
<sequence>MLKELTFGARVAEEEAGELASYFVETEQWKQVWQDEVDIVYGPKGSGKSAIYATLTARESQLFDRSVLISPAESPQGSPAFATLEANTIIDEDQFVGLWKVYFLAVIAETFADYDLRSPAAKMVVRTLTDAGMVPGRHVSLRQKLANAAAYVRRMFSEIEPSVSVAGVVDVGTRIRFTEPDDLQRSKGAMHVDDLLATAGQALDDEGLRLWLLLDRLDVAFAGKPQLEHQALRALFKVYLDLGDIDRIRLKIFLRSDIWKAITASGFREASHITRELTLRWDRAALLQLVSQRLVRNQTLREFYDVSQDGVASVAGQEDLFQRVYPEQVENGSKRRRTFDWCLSRTSDGTKRTAPRELIHLLIEARGVQLRRQEVGEDEPVGSALFDGNSLKGALPAVSETRLIKTLYAEHPDLKRFMSALEGQKTNHSVQSLATIWECRQDEAKTAALRLVDIGFFEKRAQLQFWVPFLYRPALDLVQGSAEGVGSPGDVAPEDEDSSDGQT</sequence>
<dbReference type="EMBL" id="CP108473">
    <property type="protein sequence ID" value="WUS25779.1"/>
    <property type="molecule type" value="Genomic_DNA"/>
</dbReference>
<dbReference type="GeneID" id="96635126"/>
<evidence type="ECO:0000313" key="3">
    <source>
        <dbReference type="Proteomes" id="UP001432292"/>
    </source>
</evidence>
<proteinExistence type="predicted"/>
<organism evidence="2 3">
    <name type="scientific">Streptomyces caniferus</name>
    <dbReference type="NCBI Taxonomy" id="285557"/>
    <lineage>
        <taxon>Bacteria</taxon>
        <taxon>Bacillati</taxon>
        <taxon>Actinomycetota</taxon>
        <taxon>Actinomycetes</taxon>
        <taxon>Kitasatosporales</taxon>
        <taxon>Streptomycetaceae</taxon>
        <taxon>Streptomyces</taxon>
    </lineage>
</organism>
<name>A0ABZ1VSD0_9ACTN</name>
<gene>
    <name evidence="2" type="ORF">OG727_27840</name>
</gene>
<feature type="compositionally biased region" description="Acidic residues" evidence="1">
    <location>
        <begin position="492"/>
        <end position="503"/>
    </location>
</feature>
<evidence type="ECO:0008006" key="4">
    <source>
        <dbReference type="Google" id="ProtNLM"/>
    </source>
</evidence>
<keyword evidence="3" id="KW-1185">Reference proteome</keyword>